<name>A0ABR8UI50_9GAMM</name>
<keyword evidence="2 5" id="KW-0812">Transmembrane</keyword>
<evidence type="ECO:0000313" key="6">
    <source>
        <dbReference type="EMBL" id="MBD7987691.1"/>
    </source>
</evidence>
<evidence type="ECO:0000313" key="7">
    <source>
        <dbReference type="Proteomes" id="UP000647183"/>
    </source>
</evidence>
<dbReference type="Gene3D" id="1.20.120.550">
    <property type="entry name" value="Membrane associated eicosanoid/glutathione metabolism-like domain"/>
    <property type="match status" value="1"/>
</dbReference>
<evidence type="ECO:0000256" key="3">
    <source>
        <dbReference type="ARBA" id="ARBA00022989"/>
    </source>
</evidence>
<keyword evidence="7" id="KW-1185">Reference proteome</keyword>
<feature type="transmembrane region" description="Helical" evidence="5">
    <location>
        <begin position="6"/>
        <end position="27"/>
    </location>
</feature>
<dbReference type="RefSeq" id="WP_191728896.1">
    <property type="nucleotide sequence ID" value="NZ_JACSQJ010000002.1"/>
</dbReference>
<feature type="transmembrane region" description="Helical" evidence="5">
    <location>
        <begin position="102"/>
        <end position="123"/>
    </location>
</feature>
<feature type="transmembrane region" description="Helical" evidence="5">
    <location>
        <begin position="73"/>
        <end position="90"/>
    </location>
</feature>
<comment type="caution">
    <text evidence="6">The sequence shown here is derived from an EMBL/GenBank/DDBJ whole genome shotgun (WGS) entry which is preliminary data.</text>
</comment>
<dbReference type="Proteomes" id="UP000647183">
    <property type="component" value="Unassembled WGS sequence"/>
</dbReference>
<evidence type="ECO:0000256" key="4">
    <source>
        <dbReference type="ARBA" id="ARBA00023136"/>
    </source>
</evidence>
<comment type="subcellular location">
    <subcellularLocation>
        <location evidence="1">Membrane</location>
        <topology evidence="1">Multi-pass membrane protein</topology>
    </subcellularLocation>
</comment>
<dbReference type="PANTHER" id="PTHR10250">
    <property type="entry name" value="MICROSOMAL GLUTATHIONE S-TRANSFERASE"/>
    <property type="match status" value="1"/>
</dbReference>
<protein>
    <submittedName>
        <fullName evidence="6">MAPEG family protein</fullName>
    </submittedName>
</protein>
<dbReference type="InterPro" id="IPR023352">
    <property type="entry name" value="MAPEG-like_dom_sf"/>
</dbReference>
<evidence type="ECO:0000256" key="2">
    <source>
        <dbReference type="ARBA" id="ARBA00022692"/>
    </source>
</evidence>
<dbReference type="EMBL" id="JACSQJ010000002">
    <property type="protein sequence ID" value="MBD7987691.1"/>
    <property type="molecule type" value="Genomic_DNA"/>
</dbReference>
<dbReference type="InterPro" id="IPR050997">
    <property type="entry name" value="MAPEG"/>
</dbReference>
<evidence type="ECO:0000256" key="1">
    <source>
        <dbReference type="ARBA" id="ARBA00004141"/>
    </source>
</evidence>
<keyword evidence="3 5" id="KW-1133">Transmembrane helix</keyword>
<dbReference type="PANTHER" id="PTHR10250:SF15">
    <property type="entry name" value="MICROSOMAL GLUTATHIONE S-TRANSFERASE-RELATED"/>
    <property type="match status" value="1"/>
</dbReference>
<organism evidence="6 7">
    <name type="scientific">Luteimonas colneyensis</name>
    <dbReference type="NCBI Taxonomy" id="2762230"/>
    <lineage>
        <taxon>Bacteria</taxon>
        <taxon>Pseudomonadati</taxon>
        <taxon>Pseudomonadota</taxon>
        <taxon>Gammaproteobacteria</taxon>
        <taxon>Lysobacterales</taxon>
        <taxon>Lysobacteraceae</taxon>
        <taxon>Luteimonas</taxon>
    </lineage>
</organism>
<dbReference type="InterPro" id="IPR001129">
    <property type="entry name" value="Membr-assoc_MAPEG"/>
</dbReference>
<dbReference type="SUPFAM" id="SSF161084">
    <property type="entry name" value="MAPEG domain-like"/>
    <property type="match status" value="1"/>
</dbReference>
<proteinExistence type="predicted"/>
<feature type="transmembrane region" description="Helical" evidence="5">
    <location>
        <begin position="48"/>
        <end position="67"/>
    </location>
</feature>
<keyword evidence="4 5" id="KW-0472">Membrane</keyword>
<evidence type="ECO:0000256" key="5">
    <source>
        <dbReference type="SAM" id="Phobius"/>
    </source>
</evidence>
<accession>A0ABR8UI50</accession>
<sequence length="129" mass="13591">MNHVDLVALLAVAQLVFFGVLVGRARGRYGVKAPATAGHEGFERAYRVQMNTLELMVAFLPALFIAAKYWPPAWVAVAGAVYLVGRLVYWRSYTAAPASRGLGFALSMMPILALVIGGIAGALRGAGGG</sequence>
<dbReference type="Pfam" id="PF01124">
    <property type="entry name" value="MAPEG"/>
    <property type="match status" value="1"/>
</dbReference>
<gene>
    <name evidence="6" type="ORF">H9645_06565</name>
</gene>
<reference evidence="6 7" key="1">
    <citation type="submission" date="2020-08" db="EMBL/GenBank/DDBJ databases">
        <title>A Genomic Blueprint of the Chicken Gut Microbiome.</title>
        <authorList>
            <person name="Gilroy R."/>
            <person name="Ravi A."/>
            <person name="Getino M."/>
            <person name="Pursley I."/>
            <person name="Horton D.L."/>
            <person name="Alikhan N.-F."/>
            <person name="Baker D."/>
            <person name="Gharbi K."/>
            <person name="Hall N."/>
            <person name="Watson M."/>
            <person name="Adriaenssens E.M."/>
            <person name="Foster-Nyarko E."/>
            <person name="Jarju S."/>
            <person name="Secka A."/>
            <person name="Antonio M."/>
            <person name="Oren A."/>
            <person name="Chaudhuri R."/>
            <person name="La Ragione R.M."/>
            <person name="Hildebrand F."/>
            <person name="Pallen M.J."/>
        </authorList>
    </citation>
    <scope>NUCLEOTIDE SEQUENCE [LARGE SCALE GENOMIC DNA]</scope>
    <source>
        <strain evidence="6 7">Sa2BVA3</strain>
    </source>
</reference>